<dbReference type="EMBL" id="JAICCE010000021">
    <property type="protein sequence ID" value="KAG9262238.1"/>
    <property type="molecule type" value="Genomic_DNA"/>
</dbReference>
<feature type="region of interest" description="Disordered" evidence="1">
    <location>
        <begin position="1"/>
        <end position="25"/>
    </location>
</feature>
<name>A0A8T2KS66_ASTMX</name>
<proteinExistence type="predicted"/>
<evidence type="ECO:0000256" key="1">
    <source>
        <dbReference type="SAM" id="MobiDB-lite"/>
    </source>
</evidence>
<accession>A0A8T2KS66</accession>
<gene>
    <name evidence="2" type="ORF">AMEX_G23993</name>
</gene>
<protein>
    <submittedName>
        <fullName evidence="2">Uncharacterized protein</fullName>
    </submittedName>
</protein>
<feature type="region of interest" description="Disordered" evidence="1">
    <location>
        <begin position="97"/>
        <end position="133"/>
    </location>
</feature>
<feature type="compositionally biased region" description="Polar residues" evidence="1">
    <location>
        <begin position="97"/>
        <end position="120"/>
    </location>
</feature>
<organism evidence="2 3">
    <name type="scientific">Astyanax mexicanus</name>
    <name type="common">Blind cave fish</name>
    <name type="synonym">Astyanax fasciatus mexicanus</name>
    <dbReference type="NCBI Taxonomy" id="7994"/>
    <lineage>
        <taxon>Eukaryota</taxon>
        <taxon>Metazoa</taxon>
        <taxon>Chordata</taxon>
        <taxon>Craniata</taxon>
        <taxon>Vertebrata</taxon>
        <taxon>Euteleostomi</taxon>
        <taxon>Actinopterygii</taxon>
        <taxon>Neopterygii</taxon>
        <taxon>Teleostei</taxon>
        <taxon>Ostariophysi</taxon>
        <taxon>Characiformes</taxon>
        <taxon>Characoidei</taxon>
        <taxon>Acestrorhamphidae</taxon>
        <taxon>Acestrorhamphinae</taxon>
        <taxon>Astyanax</taxon>
    </lineage>
</organism>
<dbReference type="AlphaFoldDB" id="A0A8T2KS66"/>
<dbReference type="Proteomes" id="UP000752171">
    <property type="component" value="Unassembled WGS sequence"/>
</dbReference>
<evidence type="ECO:0000313" key="3">
    <source>
        <dbReference type="Proteomes" id="UP000752171"/>
    </source>
</evidence>
<evidence type="ECO:0000313" key="2">
    <source>
        <dbReference type="EMBL" id="KAG9262238.1"/>
    </source>
</evidence>
<reference evidence="2 3" key="1">
    <citation type="submission" date="2021-07" db="EMBL/GenBank/DDBJ databases">
        <authorList>
            <person name="Imarazene B."/>
            <person name="Zahm M."/>
            <person name="Klopp C."/>
            <person name="Cabau C."/>
            <person name="Beille S."/>
            <person name="Jouanno E."/>
            <person name="Castinel A."/>
            <person name="Lluch J."/>
            <person name="Gil L."/>
            <person name="Kuchtly C."/>
            <person name="Lopez Roques C."/>
            <person name="Donnadieu C."/>
            <person name="Parrinello H."/>
            <person name="Journot L."/>
            <person name="Du K."/>
            <person name="Schartl M."/>
            <person name="Retaux S."/>
            <person name="Guiguen Y."/>
        </authorList>
    </citation>
    <scope>NUCLEOTIDE SEQUENCE [LARGE SCALE GENOMIC DNA]</scope>
    <source>
        <strain evidence="2">Pach_M1</strain>
        <tissue evidence="2">Testis</tissue>
    </source>
</reference>
<comment type="caution">
    <text evidence="2">The sequence shown here is derived from an EMBL/GenBank/DDBJ whole genome shotgun (WGS) entry which is preliminary data.</text>
</comment>
<sequence length="294" mass="32789">MEPHHSISRSESPVINDEGERPLRNPLLRHASEPVYSTLGFDFTGSCTAPQVSAGGRSRVIFLQPTDGIRNGAVYSRLSAPWGCVTLKTTSLQALQPTFSTGGENPEHSNSCQKNHQPPNIRTAGEHPEHSYWNESPDLQIPNFCTGEKHAELSDSDASPDFSCPNFRTGVKHAELSYEKKYTNFLHSYFCTGEKHADLSDSDTSPDFSRPNFRTGKKHAELSYQKKSRYFLHPYFRTGEKHANLSKLKTSPDFPRPNFCTGNSMILSYKLLAFSAGETTKAEKADVSNQAQKE</sequence>